<sequence>MSVREVTPGKMESSTVSNAMACNVFGALSDQKPKTGVGGGKQNVALLCDCVVNLQAILLRALLLARGSMNTSASLLSEETAPPTTWWQSDSKSCFSQYGPECILAA</sequence>
<dbReference type="AlphaFoldDB" id="A0A7S1FAM4"/>
<gene>
    <name evidence="1" type="ORF">NSCI0253_LOCUS28229</name>
</gene>
<reference evidence="1" key="1">
    <citation type="submission" date="2021-01" db="EMBL/GenBank/DDBJ databases">
        <authorList>
            <person name="Corre E."/>
            <person name="Pelletier E."/>
            <person name="Niang G."/>
            <person name="Scheremetjew M."/>
            <person name="Finn R."/>
            <person name="Kale V."/>
            <person name="Holt S."/>
            <person name="Cochrane G."/>
            <person name="Meng A."/>
            <person name="Brown T."/>
            <person name="Cohen L."/>
        </authorList>
    </citation>
    <scope>NUCLEOTIDE SEQUENCE</scope>
</reference>
<proteinExistence type="predicted"/>
<name>A0A7S1FAM4_NOCSC</name>
<organism evidence="1">
    <name type="scientific">Noctiluca scintillans</name>
    <name type="common">Sea sparkle</name>
    <name type="synonym">Red tide dinoflagellate</name>
    <dbReference type="NCBI Taxonomy" id="2966"/>
    <lineage>
        <taxon>Eukaryota</taxon>
        <taxon>Sar</taxon>
        <taxon>Alveolata</taxon>
        <taxon>Dinophyceae</taxon>
        <taxon>Noctilucales</taxon>
        <taxon>Noctilucaceae</taxon>
        <taxon>Noctiluca</taxon>
    </lineage>
</organism>
<accession>A0A7S1FAM4</accession>
<evidence type="ECO:0000313" key="1">
    <source>
        <dbReference type="EMBL" id="CAD8853878.1"/>
    </source>
</evidence>
<dbReference type="EMBL" id="HBFQ01039814">
    <property type="protein sequence ID" value="CAD8853878.1"/>
    <property type="molecule type" value="Transcribed_RNA"/>
</dbReference>
<protein>
    <submittedName>
        <fullName evidence="1">Uncharacterized protein</fullName>
    </submittedName>
</protein>